<proteinExistence type="predicted"/>
<dbReference type="InterPro" id="IPR036188">
    <property type="entry name" value="FAD/NAD-bd_sf"/>
</dbReference>
<evidence type="ECO:0000256" key="2">
    <source>
        <dbReference type="ARBA" id="ARBA00023033"/>
    </source>
</evidence>
<keyword evidence="5" id="KW-1185">Reference proteome</keyword>
<dbReference type="PRINTS" id="PR00420">
    <property type="entry name" value="RNGMNOXGNASE"/>
</dbReference>
<dbReference type="PANTHER" id="PTHR13789">
    <property type="entry name" value="MONOOXYGENASE"/>
    <property type="match status" value="1"/>
</dbReference>
<dbReference type="InterPro" id="IPR050493">
    <property type="entry name" value="FAD-dep_Monooxygenase_BioMet"/>
</dbReference>
<keyword evidence="2 4" id="KW-0503">Monooxygenase</keyword>
<organism evidence="4 5">
    <name type="scientific">Chitinophaga hostae</name>
    <dbReference type="NCBI Taxonomy" id="2831022"/>
    <lineage>
        <taxon>Bacteria</taxon>
        <taxon>Pseudomonadati</taxon>
        <taxon>Bacteroidota</taxon>
        <taxon>Chitinophagia</taxon>
        <taxon>Chitinophagales</taxon>
        <taxon>Chitinophagaceae</taxon>
        <taxon>Chitinophaga</taxon>
    </lineage>
</organism>
<keyword evidence="1" id="KW-0560">Oxidoreductase</keyword>
<dbReference type="RefSeq" id="WP_211974295.1">
    <property type="nucleotide sequence ID" value="NZ_CBFHAM010000083.1"/>
</dbReference>
<feature type="domain" description="FAD-binding" evidence="3">
    <location>
        <begin position="2"/>
        <end position="313"/>
    </location>
</feature>
<evidence type="ECO:0000313" key="5">
    <source>
        <dbReference type="Proteomes" id="UP000676386"/>
    </source>
</evidence>
<comment type="caution">
    <text evidence="4">The sequence shown here is derived from an EMBL/GenBank/DDBJ whole genome shotgun (WGS) entry which is preliminary data.</text>
</comment>
<dbReference type="Pfam" id="PF01494">
    <property type="entry name" value="FAD_binding_3"/>
    <property type="match status" value="1"/>
</dbReference>
<sequence>MKVLIIGGGIGGLTTAIALQQRGIACEIFDAAPSNKPLGAGIMLGANAMNVYNKLGLGGVLRDHGVLFRQLNIMTYKGSLLQTLDNKILEEKYGAATYAIHRAALQQQLINAAPVPVQWGKRFIRAVQTATGVTAHFEDGSTATGDILVGADGIRSAVREAHVTKARYRYSGQTCWRATVAITLPDAEQAATSETWGPGNGVRAMYTQVGPNQVYFWMTKRMPAGTQPTPEASLQLIKSTLHNFPGYMQTVLQHLRPNTLIHSDLYDIAPLHQWVNGRIVLLGDAAHATTPNLGQGAGQAIEDAYALARCLATEKDIASATEKYCALRMKRVHTLVNIAWNLARATNLRNPLLIALRNGVMRNMPKRMADKQMDFIFGVQLD</sequence>
<accession>A0ABS5J440</accession>
<dbReference type="GO" id="GO:0004497">
    <property type="term" value="F:monooxygenase activity"/>
    <property type="evidence" value="ECO:0007669"/>
    <property type="project" value="UniProtKB-KW"/>
</dbReference>
<protein>
    <submittedName>
        <fullName evidence="4">FAD-dependent monooxygenase</fullName>
    </submittedName>
</protein>
<dbReference type="InterPro" id="IPR002938">
    <property type="entry name" value="FAD-bd"/>
</dbReference>
<reference evidence="4 5" key="1">
    <citation type="submission" date="2021-04" db="EMBL/GenBank/DDBJ databases">
        <title>Chitinophaga sp. nov., isolated from the rhizosphere soil.</title>
        <authorList>
            <person name="He S."/>
        </authorList>
    </citation>
    <scope>NUCLEOTIDE SEQUENCE [LARGE SCALE GENOMIC DNA]</scope>
    <source>
        <strain evidence="4 5">2R12</strain>
    </source>
</reference>
<gene>
    <name evidence="4" type="ORF">KE626_17900</name>
</gene>
<evidence type="ECO:0000259" key="3">
    <source>
        <dbReference type="Pfam" id="PF01494"/>
    </source>
</evidence>
<evidence type="ECO:0000313" key="4">
    <source>
        <dbReference type="EMBL" id="MBS0029202.1"/>
    </source>
</evidence>
<dbReference type="Proteomes" id="UP000676386">
    <property type="component" value="Unassembled WGS sequence"/>
</dbReference>
<dbReference type="Gene3D" id="3.50.50.60">
    <property type="entry name" value="FAD/NAD(P)-binding domain"/>
    <property type="match status" value="1"/>
</dbReference>
<name>A0ABS5J440_9BACT</name>
<evidence type="ECO:0000256" key="1">
    <source>
        <dbReference type="ARBA" id="ARBA00023002"/>
    </source>
</evidence>
<dbReference type="PANTHER" id="PTHR13789:SF309">
    <property type="entry name" value="PUTATIVE (AFU_ORTHOLOGUE AFUA_6G14510)-RELATED"/>
    <property type="match status" value="1"/>
</dbReference>
<dbReference type="EMBL" id="JAGTXB010000008">
    <property type="protein sequence ID" value="MBS0029202.1"/>
    <property type="molecule type" value="Genomic_DNA"/>
</dbReference>
<dbReference type="SUPFAM" id="SSF51905">
    <property type="entry name" value="FAD/NAD(P)-binding domain"/>
    <property type="match status" value="1"/>
</dbReference>